<dbReference type="PANTHER" id="PTHR35280:SF1">
    <property type="entry name" value="F17L21.9"/>
    <property type="match status" value="1"/>
</dbReference>
<accession>A0A2K1JW38</accession>
<dbReference type="Gramene" id="Pp3c11_24240V3.3">
    <property type="protein sequence ID" value="Pp3c11_24240V3.3"/>
    <property type="gene ID" value="Pp3c11_24240"/>
</dbReference>
<feature type="region of interest" description="Disordered" evidence="1">
    <location>
        <begin position="271"/>
        <end position="346"/>
    </location>
</feature>
<dbReference type="EnsemblPlants" id="Pp3c11_24240V3.2">
    <property type="protein sequence ID" value="Pp3c11_24240V3.2"/>
    <property type="gene ID" value="Pp3c11_24240"/>
</dbReference>
<dbReference type="Gramene" id="Pp3c11_24240V3.2">
    <property type="protein sequence ID" value="Pp3c11_24240V3.2"/>
    <property type="gene ID" value="Pp3c11_24240"/>
</dbReference>
<evidence type="ECO:0000313" key="2">
    <source>
        <dbReference type="EMBL" id="PNR45745.1"/>
    </source>
</evidence>
<feature type="region of interest" description="Disordered" evidence="1">
    <location>
        <begin position="1"/>
        <end position="26"/>
    </location>
</feature>
<reference evidence="3" key="3">
    <citation type="submission" date="2020-12" db="UniProtKB">
        <authorList>
            <consortium name="EnsemblPlants"/>
        </authorList>
    </citation>
    <scope>IDENTIFICATION</scope>
</reference>
<evidence type="ECO:0000313" key="3">
    <source>
        <dbReference type="EnsemblPlants" id="Pp3c11_24240V3.1"/>
    </source>
</evidence>
<dbReference type="EnsemblPlants" id="Pp3c11_24240V3.1">
    <property type="protein sequence ID" value="Pp3c11_24240V3.1"/>
    <property type="gene ID" value="Pp3c11_24240"/>
</dbReference>
<evidence type="ECO:0000256" key="1">
    <source>
        <dbReference type="SAM" id="MobiDB-lite"/>
    </source>
</evidence>
<keyword evidence="4" id="KW-1185">Reference proteome</keyword>
<dbReference type="AlphaFoldDB" id="A0A2K1JW38"/>
<feature type="compositionally biased region" description="Basic and acidic residues" evidence="1">
    <location>
        <begin position="273"/>
        <end position="283"/>
    </location>
</feature>
<dbReference type="Proteomes" id="UP000006727">
    <property type="component" value="Chromosome 11"/>
</dbReference>
<dbReference type="PaxDb" id="3218-PP1S31_2V6.1"/>
<dbReference type="OMA" id="SNRITHW"/>
<feature type="region of interest" description="Disordered" evidence="1">
    <location>
        <begin position="196"/>
        <end position="218"/>
    </location>
</feature>
<proteinExistence type="predicted"/>
<feature type="compositionally biased region" description="Basic and acidic residues" evidence="1">
    <location>
        <begin position="139"/>
        <end position="156"/>
    </location>
</feature>
<dbReference type="EMBL" id="ABEU02000011">
    <property type="protein sequence ID" value="PNR45745.1"/>
    <property type="molecule type" value="Genomic_DNA"/>
</dbReference>
<organism evidence="2">
    <name type="scientific">Physcomitrium patens</name>
    <name type="common">Spreading-leaved earth moss</name>
    <name type="synonym">Physcomitrella patens</name>
    <dbReference type="NCBI Taxonomy" id="3218"/>
    <lineage>
        <taxon>Eukaryota</taxon>
        <taxon>Viridiplantae</taxon>
        <taxon>Streptophyta</taxon>
        <taxon>Embryophyta</taxon>
        <taxon>Bryophyta</taxon>
        <taxon>Bryophytina</taxon>
        <taxon>Bryopsida</taxon>
        <taxon>Funariidae</taxon>
        <taxon>Funariales</taxon>
        <taxon>Funariaceae</taxon>
        <taxon>Physcomitrium</taxon>
    </lineage>
</organism>
<feature type="compositionally biased region" description="Basic and acidic residues" evidence="1">
    <location>
        <begin position="308"/>
        <end position="328"/>
    </location>
</feature>
<dbReference type="EnsemblPlants" id="Pp3c11_24240V3.3">
    <property type="protein sequence ID" value="Pp3c11_24240V3.3"/>
    <property type="gene ID" value="Pp3c11_24240"/>
</dbReference>
<feature type="region of interest" description="Disordered" evidence="1">
    <location>
        <begin position="66"/>
        <end position="90"/>
    </location>
</feature>
<dbReference type="OrthoDB" id="1919299at2759"/>
<dbReference type="PANTHER" id="PTHR35280">
    <property type="entry name" value="F17L21.9"/>
    <property type="match status" value="1"/>
</dbReference>
<reference evidence="2 4" key="1">
    <citation type="journal article" date="2008" name="Science">
        <title>The Physcomitrella genome reveals evolutionary insights into the conquest of land by plants.</title>
        <authorList>
            <person name="Rensing S."/>
            <person name="Lang D."/>
            <person name="Zimmer A."/>
            <person name="Terry A."/>
            <person name="Salamov A."/>
            <person name="Shapiro H."/>
            <person name="Nishiyama T."/>
            <person name="Perroud P.-F."/>
            <person name="Lindquist E."/>
            <person name="Kamisugi Y."/>
            <person name="Tanahashi T."/>
            <person name="Sakakibara K."/>
            <person name="Fujita T."/>
            <person name="Oishi K."/>
            <person name="Shin-I T."/>
            <person name="Kuroki Y."/>
            <person name="Toyoda A."/>
            <person name="Suzuki Y."/>
            <person name="Hashimoto A."/>
            <person name="Yamaguchi K."/>
            <person name="Sugano A."/>
            <person name="Kohara Y."/>
            <person name="Fujiyama A."/>
            <person name="Anterola A."/>
            <person name="Aoki S."/>
            <person name="Ashton N."/>
            <person name="Barbazuk W.B."/>
            <person name="Barker E."/>
            <person name="Bennetzen J."/>
            <person name="Bezanilla M."/>
            <person name="Blankenship R."/>
            <person name="Cho S.H."/>
            <person name="Dutcher S."/>
            <person name="Estelle M."/>
            <person name="Fawcett J.A."/>
            <person name="Gundlach H."/>
            <person name="Hanada K."/>
            <person name="Heyl A."/>
            <person name="Hicks K.A."/>
            <person name="Hugh J."/>
            <person name="Lohr M."/>
            <person name="Mayer K."/>
            <person name="Melkozernov A."/>
            <person name="Murata T."/>
            <person name="Nelson D."/>
            <person name="Pils B."/>
            <person name="Prigge M."/>
            <person name="Reiss B."/>
            <person name="Renner T."/>
            <person name="Rombauts S."/>
            <person name="Rushton P."/>
            <person name="Sanderfoot A."/>
            <person name="Schween G."/>
            <person name="Shiu S.-H."/>
            <person name="Stueber K."/>
            <person name="Theodoulou F.L."/>
            <person name="Tu H."/>
            <person name="Van de Peer Y."/>
            <person name="Verrier P.J."/>
            <person name="Waters E."/>
            <person name="Wood A."/>
            <person name="Yang L."/>
            <person name="Cove D."/>
            <person name="Cuming A."/>
            <person name="Hasebe M."/>
            <person name="Lucas S."/>
            <person name="Mishler D.B."/>
            <person name="Reski R."/>
            <person name="Grigoriev I."/>
            <person name="Quatrano R.S."/>
            <person name="Boore J.L."/>
        </authorList>
    </citation>
    <scope>NUCLEOTIDE SEQUENCE [LARGE SCALE GENOMIC DNA]</scope>
    <source>
        <strain evidence="3 4">cv. Gransden 2004</strain>
    </source>
</reference>
<name>A0A2K1JW38_PHYPA</name>
<dbReference type="Gramene" id="Pp3c11_24240V3.1">
    <property type="protein sequence ID" value="Pp3c11_24240V3.1"/>
    <property type="gene ID" value="Pp3c11_24240"/>
</dbReference>
<protein>
    <submittedName>
        <fullName evidence="2 3">Uncharacterized protein</fullName>
    </submittedName>
</protein>
<feature type="region of interest" description="Disordered" evidence="1">
    <location>
        <begin position="114"/>
        <end position="156"/>
    </location>
</feature>
<reference evidence="2 4" key="2">
    <citation type="journal article" date="2018" name="Plant J.">
        <title>The Physcomitrella patens chromosome-scale assembly reveals moss genome structure and evolution.</title>
        <authorList>
            <person name="Lang D."/>
            <person name="Ullrich K.K."/>
            <person name="Murat F."/>
            <person name="Fuchs J."/>
            <person name="Jenkins J."/>
            <person name="Haas F.B."/>
            <person name="Piednoel M."/>
            <person name="Gundlach H."/>
            <person name="Van Bel M."/>
            <person name="Meyberg R."/>
            <person name="Vives C."/>
            <person name="Morata J."/>
            <person name="Symeonidi A."/>
            <person name="Hiss M."/>
            <person name="Muchero W."/>
            <person name="Kamisugi Y."/>
            <person name="Saleh O."/>
            <person name="Blanc G."/>
            <person name="Decker E.L."/>
            <person name="van Gessel N."/>
            <person name="Grimwood J."/>
            <person name="Hayes R.D."/>
            <person name="Graham S.W."/>
            <person name="Gunter L.E."/>
            <person name="McDaniel S.F."/>
            <person name="Hoernstein S.N.W."/>
            <person name="Larsson A."/>
            <person name="Li F.W."/>
            <person name="Perroud P.F."/>
            <person name="Phillips J."/>
            <person name="Ranjan P."/>
            <person name="Rokshar D.S."/>
            <person name="Rothfels C.J."/>
            <person name="Schneider L."/>
            <person name="Shu S."/>
            <person name="Stevenson D.W."/>
            <person name="Thummler F."/>
            <person name="Tillich M."/>
            <person name="Villarreal Aguilar J.C."/>
            <person name="Widiez T."/>
            <person name="Wong G.K."/>
            <person name="Wymore A."/>
            <person name="Zhang Y."/>
            <person name="Zimmer A.D."/>
            <person name="Quatrano R.S."/>
            <person name="Mayer K.F.X."/>
            <person name="Goodstein D."/>
            <person name="Casacuberta J.M."/>
            <person name="Vandepoele K."/>
            <person name="Reski R."/>
            <person name="Cuming A.C."/>
            <person name="Tuskan G.A."/>
            <person name="Maumus F."/>
            <person name="Salse J."/>
            <person name="Schmutz J."/>
            <person name="Rensing S.A."/>
        </authorList>
    </citation>
    <scope>NUCLEOTIDE SEQUENCE [LARGE SCALE GENOMIC DNA]</scope>
    <source>
        <strain evidence="3 4">cv. Gransden 2004</strain>
    </source>
</reference>
<dbReference type="GeneID" id="112289021"/>
<evidence type="ECO:0000313" key="4">
    <source>
        <dbReference type="Proteomes" id="UP000006727"/>
    </source>
</evidence>
<dbReference type="RefSeq" id="XP_073393557.1">
    <property type="nucleotide sequence ID" value="XM_073537456.1"/>
</dbReference>
<gene>
    <name evidence="3" type="primary">LOC112289021</name>
    <name evidence="2" type="ORF">PHYPA_015516</name>
</gene>
<feature type="compositionally biased region" description="Polar residues" evidence="1">
    <location>
        <begin position="1"/>
        <end position="20"/>
    </location>
</feature>
<sequence length="346" mass="38045">MDRTEFTSSAASGTAGLTQTENDDTLSEGCSEDILTLVEDVILRTLKKYSSQADSEDAKAVVETRLRGGSLNAEGEENPSADLGDAPPAMVTDSEDRALLTKLLEQVHDLRRNQTTGSKIPSEAFGTEVQRVPKPARGRSFERRRGREKPSSSTNEELRMVLEAAAMAAKAAADAAEAAAVSMTKNTEAMELILKSMKSSSQKRRKSRTNPASSDSSMRKAIVNSNRITHWLLGFMAVTTMVWRFQVVKVTKRVAGKLSNPFGYVGELFSSDEEPKEKDKESIGDAAENPNLLEKLQQIELPSILPDSDGKKKTDPPKPTPDKKEKQVENTSFSFRNFFEQKPVKD</sequence>